<dbReference type="SUPFAM" id="SSF52540">
    <property type="entry name" value="P-loop containing nucleoside triphosphate hydrolases"/>
    <property type="match status" value="1"/>
</dbReference>
<dbReference type="PANTHER" id="PTHR11783">
    <property type="entry name" value="SULFOTRANSFERASE SULT"/>
    <property type="match status" value="1"/>
</dbReference>
<dbReference type="OrthoDB" id="205623at2759"/>
<dbReference type="GeneID" id="117669164"/>
<dbReference type="InParanoid" id="A0A6P9CHF9"/>
<proteinExistence type="inferred from homology"/>
<organism evidence="7 8">
    <name type="scientific">Pantherophis guttatus</name>
    <name type="common">Corn snake</name>
    <name type="synonym">Elaphe guttata</name>
    <dbReference type="NCBI Taxonomy" id="94885"/>
    <lineage>
        <taxon>Eukaryota</taxon>
        <taxon>Metazoa</taxon>
        <taxon>Chordata</taxon>
        <taxon>Craniata</taxon>
        <taxon>Vertebrata</taxon>
        <taxon>Euteleostomi</taxon>
        <taxon>Lepidosauria</taxon>
        <taxon>Squamata</taxon>
        <taxon>Bifurcata</taxon>
        <taxon>Unidentata</taxon>
        <taxon>Episquamata</taxon>
        <taxon>Toxicofera</taxon>
        <taxon>Serpentes</taxon>
        <taxon>Colubroidea</taxon>
        <taxon>Colubridae</taxon>
        <taxon>Colubrinae</taxon>
        <taxon>Pantherophis</taxon>
    </lineage>
</organism>
<dbReference type="Proteomes" id="UP001652622">
    <property type="component" value="Unplaced"/>
</dbReference>
<dbReference type="AlphaFoldDB" id="A0A6P9CHF9"/>
<evidence type="ECO:0000256" key="2">
    <source>
        <dbReference type="ARBA" id="ARBA00005771"/>
    </source>
</evidence>
<dbReference type="Pfam" id="PF00685">
    <property type="entry name" value="Sulfotransfer_1"/>
    <property type="match status" value="1"/>
</dbReference>
<evidence type="ECO:0000256" key="5">
    <source>
        <dbReference type="RuleBase" id="RU361155"/>
    </source>
</evidence>
<comment type="subcellular location">
    <subcellularLocation>
        <location evidence="1">Cytoplasm</location>
    </subcellularLocation>
</comment>
<keyword evidence="3" id="KW-0963">Cytoplasm</keyword>
<evidence type="ECO:0000313" key="7">
    <source>
        <dbReference type="Proteomes" id="UP001652622"/>
    </source>
</evidence>
<dbReference type="EC" id="2.8.2.-" evidence="5"/>
<evidence type="ECO:0000259" key="6">
    <source>
        <dbReference type="Pfam" id="PF00685"/>
    </source>
</evidence>
<comment type="similarity">
    <text evidence="2 5">Belongs to the sulfotransferase 1 family.</text>
</comment>
<evidence type="ECO:0000256" key="4">
    <source>
        <dbReference type="ARBA" id="ARBA00022679"/>
    </source>
</evidence>
<accession>A0A6P9CHF9</accession>
<sequence length="360" mass="41929">MKASLQMKKNARSKCKRSICLLLAFFHLERRRKEDEGDNPGLVKQVVKIRSRKLWNMELPSSLEDLDSKFVTRCSLIEIEGVSLPTTTAEHWDQIKSFQARPDDLLICSYPKAGSTWLQETVDMIQNADNLQKCARAPIYKRMPFLDMFPPITFPSDLDNAKARPSPRSLKSHLPVHLLAPSFWEQKCKVIYIARNVKDTVVSYFHFHHMNKTLPHPGNWGEFLDKFLAGKVICGSWFDHVCGWWEAKKRHLILYLFYEDMKEDPIREMRKIAQFLELEVQEPVLNQILEHTQFESMKRNTMANYHNVSPYLMDHTVSPFLRKGIVGDWKEHFTVSQSEQLDGICSQLLEGSGLTFRTEL</sequence>
<evidence type="ECO:0000256" key="3">
    <source>
        <dbReference type="ARBA" id="ARBA00022490"/>
    </source>
</evidence>
<dbReference type="KEGG" id="pgut:117669164"/>
<dbReference type="GO" id="GO:0005737">
    <property type="term" value="C:cytoplasm"/>
    <property type="evidence" value="ECO:0007669"/>
    <property type="project" value="UniProtKB-SubCell"/>
</dbReference>
<dbReference type="RefSeq" id="XP_034279285.1">
    <property type="nucleotide sequence ID" value="XM_034423394.1"/>
</dbReference>
<keyword evidence="7" id="KW-1185">Reference proteome</keyword>
<dbReference type="InterPro" id="IPR000863">
    <property type="entry name" value="Sulfotransferase_dom"/>
</dbReference>
<gene>
    <name evidence="8" type="primary">LOC117669164</name>
</gene>
<dbReference type="OMA" id="HALESCN"/>
<feature type="domain" description="Sulfotransferase" evidence="6">
    <location>
        <begin position="102"/>
        <end position="353"/>
    </location>
</feature>
<keyword evidence="4 5" id="KW-0808">Transferase</keyword>
<reference evidence="8" key="1">
    <citation type="submission" date="2025-08" db="UniProtKB">
        <authorList>
            <consortium name="RefSeq"/>
        </authorList>
    </citation>
    <scope>IDENTIFICATION</scope>
    <source>
        <tissue evidence="8">Blood</tissue>
    </source>
</reference>
<dbReference type="GO" id="GO:0008146">
    <property type="term" value="F:sulfotransferase activity"/>
    <property type="evidence" value="ECO:0007669"/>
    <property type="project" value="InterPro"/>
</dbReference>
<evidence type="ECO:0000313" key="8">
    <source>
        <dbReference type="RefSeq" id="XP_034279285.1"/>
    </source>
</evidence>
<dbReference type="InterPro" id="IPR027417">
    <property type="entry name" value="P-loop_NTPase"/>
</dbReference>
<name>A0A6P9CHF9_PANGU</name>
<dbReference type="Gene3D" id="3.40.50.300">
    <property type="entry name" value="P-loop containing nucleotide triphosphate hydrolases"/>
    <property type="match status" value="1"/>
</dbReference>
<evidence type="ECO:0000256" key="1">
    <source>
        <dbReference type="ARBA" id="ARBA00004496"/>
    </source>
</evidence>
<protein>
    <recommendedName>
        <fullName evidence="5">Sulfotransferase</fullName>
        <ecNumber evidence="5">2.8.2.-</ecNumber>
    </recommendedName>
</protein>
<dbReference type="FunFam" id="3.40.50.300:FF:000433">
    <property type="entry name" value="Estrogen sulfotransferase"/>
    <property type="match status" value="1"/>
</dbReference>